<comment type="caution">
    <text evidence="1">The sequence shown here is derived from an EMBL/GenBank/DDBJ whole genome shotgun (WGS) entry which is preliminary data.</text>
</comment>
<dbReference type="Proteomes" id="UP000028701">
    <property type="component" value="Unassembled WGS sequence"/>
</dbReference>
<reference evidence="1 2" key="1">
    <citation type="submission" date="2014-08" db="EMBL/GenBank/DDBJ databases">
        <title>Whole genome shotgun sequence of Rhizobium rubi NBRC 13261.</title>
        <authorList>
            <person name="Katano-Makiyama Y."/>
            <person name="Hosoyama A."/>
            <person name="Hashimoto M."/>
            <person name="Hosoyama Y."/>
            <person name="Noguchi M."/>
            <person name="Tsuchikane K."/>
            <person name="Uohara A."/>
            <person name="Ohji S."/>
            <person name="Ichikawa N."/>
            <person name="Kimura A."/>
            <person name="Yamazoe A."/>
            <person name="Fujita N."/>
        </authorList>
    </citation>
    <scope>NUCLEOTIDE SEQUENCE [LARGE SCALE GENOMIC DNA]</scope>
    <source>
        <strain evidence="1 2">NBRC 13261</strain>
    </source>
</reference>
<dbReference type="RefSeq" id="WP_164470670.1">
    <property type="nucleotide sequence ID" value="NZ_BBJU01000025.1"/>
</dbReference>
<evidence type="ECO:0000313" key="2">
    <source>
        <dbReference type="Proteomes" id="UP000028701"/>
    </source>
</evidence>
<accession>A0A081D080</accession>
<name>A0A081D080_9HYPH</name>
<dbReference type="EMBL" id="BBJU01000025">
    <property type="protein sequence ID" value="GAK72326.1"/>
    <property type="molecule type" value="Genomic_DNA"/>
</dbReference>
<sequence length="58" mass="6520">MSFPEDLEVALTAFSRDNGLQREAAIERILRDRLLHEGLITSKQKGIPPEKLNASNDD</sequence>
<proteinExistence type="predicted"/>
<evidence type="ECO:0008006" key="3">
    <source>
        <dbReference type="Google" id="ProtNLM"/>
    </source>
</evidence>
<dbReference type="AlphaFoldDB" id="A0A081D080"/>
<evidence type="ECO:0000313" key="1">
    <source>
        <dbReference type="EMBL" id="GAK72326.1"/>
    </source>
</evidence>
<protein>
    <recommendedName>
        <fullName evidence="3">Ribbon-helix-helix protein CopG domain-containing protein</fullName>
    </recommendedName>
</protein>
<organism evidence="1 2">
    <name type="scientific">Agrobacterium rubi TR3 = NBRC 13261</name>
    <dbReference type="NCBI Taxonomy" id="1368415"/>
    <lineage>
        <taxon>Bacteria</taxon>
        <taxon>Pseudomonadati</taxon>
        <taxon>Pseudomonadota</taxon>
        <taxon>Alphaproteobacteria</taxon>
        <taxon>Hyphomicrobiales</taxon>
        <taxon>Rhizobiaceae</taxon>
        <taxon>Rhizobium/Agrobacterium group</taxon>
        <taxon>Agrobacterium</taxon>
    </lineage>
</organism>
<gene>
    <name evidence="1" type="ORF">RRU01S_25_00160</name>
</gene>